<dbReference type="Proteomes" id="UP000615446">
    <property type="component" value="Unassembled WGS sequence"/>
</dbReference>
<sequence length="136" mass="15294">MNMILYWRKKVLSNLWYTAVSCCLQADESILLGNTSFLKYSRTYLDGSPSLSKDVPIVIHESKINVRSIVVENNKVSSPCKGSCPGLVDPIEFYAEINLSLIVNYGISYFKRTIVCESVVATKVHISRDDANHFLV</sequence>
<dbReference type="EMBL" id="BLAL01000194">
    <property type="protein sequence ID" value="GES90404.1"/>
    <property type="molecule type" value="Genomic_DNA"/>
</dbReference>
<proteinExistence type="predicted"/>
<dbReference type="OrthoDB" id="298084at2759"/>
<dbReference type="AlphaFoldDB" id="A0A8H3LS99"/>
<name>A0A8H3LS99_9GLOM</name>
<evidence type="ECO:0000313" key="2">
    <source>
        <dbReference type="Proteomes" id="UP000615446"/>
    </source>
</evidence>
<organism evidence="1 2">
    <name type="scientific">Rhizophagus clarus</name>
    <dbReference type="NCBI Taxonomy" id="94130"/>
    <lineage>
        <taxon>Eukaryota</taxon>
        <taxon>Fungi</taxon>
        <taxon>Fungi incertae sedis</taxon>
        <taxon>Mucoromycota</taxon>
        <taxon>Glomeromycotina</taxon>
        <taxon>Glomeromycetes</taxon>
        <taxon>Glomerales</taxon>
        <taxon>Glomeraceae</taxon>
        <taxon>Rhizophagus</taxon>
    </lineage>
</organism>
<protein>
    <submittedName>
        <fullName evidence="1">Uncharacterized protein</fullName>
    </submittedName>
</protein>
<accession>A0A8H3LS99</accession>
<comment type="caution">
    <text evidence="1">The sequence shown here is derived from an EMBL/GenBank/DDBJ whole genome shotgun (WGS) entry which is preliminary data.</text>
</comment>
<evidence type="ECO:0000313" key="1">
    <source>
        <dbReference type="EMBL" id="GES90404.1"/>
    </source>
</evidence>
<gene>
    <name evidence="1" type="ORF">RCL2_001724900</name>
</gene>
<reference evidence="1" key="1">
    <citation type="submission" date="2019-10" db="EMBL/GenBank/DDBJ databases">
        <title>Conservation and host-specific expression of non-tandemly repeated heterogenous ribosome RNA gene in arbuscular mycorrhizal fungi.</title>
        <authorList>
            <person name="Maeda T."/>
            <person name="Kobayashi Y."/>
            <person name="Nakagawa T."/>
            <person name="Ezawa T."/>
            <person name="Yamaguchi K."/>
            <person name="Bino T."/>
            <person name="Nishimoto Y."/>
            <person name="Shigenobu S."/>
            <person name="Kawaguchi M."/>
        </authorList>
    </citation>
    <scope>NUCLEOTIDE SEQUENCE</scope>
    <source>
        <strain evidence="1">HR1</strain>
    </source>
</reference>